<feature type="non-terminal residue" evidence="2">
    <location>
        <position position="82"/>
    </location>
</feature>
<comment type="caution">
    <text evidence="2">The sequence shown here is derived from an EMBL/GenBank/DDBJ whole genome shotgun (WGS) entry which is preliminary data.</text>
</comment>
<feature type="non-terminal residue" evidence="2">
    <location>
        <position position="1"/>
    </location>
</feature>
<name>A0ABT0K658_9ACTN</name>
<keyword evidence="3" id="KW-1185">Reference proteome</keyword>
<reference evidence="2 3" key="1">
    <citation type="submission" date="2022-04" db="EMBL/GenBank/DDBJ databases">
        <title>Genome diversity in the genus Frankia.</title>
        <authorList>
            <person name="Carlos-Shanley C."/>
            <person name="Hahn D."/>
        </authorList>
    </citation>
    <scope>NUCLEOTIDE SEQUENCE [LARGE SCALE GENOMIC DNA]</scope>
    <source>
        <strain evidence="2 3">Ag45/Mut15</strain>
    </source>
</reference>
<dbReference type="RefSeq" id="WP_248827225.1">
    <property type="nucleotide sequence ID" value="NZ_JALKFT010000142.1"/>
</dbReference>
<dbReference type="EMBL" id="JALKFT010000142">
    <property type="protein sequence ID" value="MCK9879186.1"/>
    <property type="molecule type" value="Genomic_DNA"/>
</dbReference>
<dbReference type="InterPro" id="IPR042104">
    <property type="entry name" value="PKS_dehydratase_sf"/>
</dbReference>
<organism evidence="2 3">
    <name type="scientific">Frankia umida</name>
    <dbReference type="NCBI Taxonomy" id="573489"/>
    <lineage>
        <taxon>Bacteria</taxon>
        <taxon>Bacillati</taxon>
        <taxon>Actinomycetota</taxon>
        <taxon>Actinomycetes</taxon>
        <taxon>Frankiales</taxon>
        <taxon>Frankiaceae</taxon>
        <taxon>Frankia</taxon>
    </lineage>
</organism>
<gene>
    <name evidence="2" type="ORF">MXD59_26125</name>
</gene>
<evidence type="ECO:0000256" key="1">
    <source>
        <dbReference type="SAM" id="MobiDB-lite"/>
    </source>
</evidence>
<evidence type="ECO:0000313" key="2">
    <source>
        <dbReference type="EMBL" id="MCK9879186.1"/>
    </source>
</evidence>
<accession>A0ABT0K658</accession>
<feature type="region of interest" description="Disordered" evidence="1">
    <location>
        <begin position="55"/>
        <end position="82"/>
    </location>
</feature>
<protein>
    <submittedName>
        <fullName evidence="2">Uncharacterized protein</fullName>
    </submittedName>
</protein>
<dbReference type="Gene3D" id="3.10.129.110">
    <property type="entry name" value="Polyketide synthase dehydratase"/>
    <property type="match status" value="1"/>
</dbReference>
<sequence>AGRLPFSWSEVQLHATGATTLRVRLTPQEDDVVSLLAADVAGRTVVSVGALTLRPVPAGARGRGGGGPPPPPPAPGAGRLRP</sequence>
<dbReference type="Proteomes" id="UP001201873">
    <property type="component" value="Unassembled WGS sequence"/>
</dbReference>
<proteinExistence type="predicted"/>
<evidence type="ECO:0000313" key="3">
    <source>
        <dbReference type="Proteomes" id="UP001201873"/>
    </source>
</evidence>